<feature type="signal peptide" evidence="2">
    <location>
        <begin position="1"/>
        <end position="22"/>
    </location>
</feature>
<dbReference type="EMBL" id="LT629785">
    <property type="protein sequence ID" value="SDT95483.1"/>
    <property type="molecule type" value="Genomic_DNA"/>
</dbReference>
<dbReference type="AlphaFoldDB" id="A0A1H2EKJ7"/>
<accession>A0A1H2EKJ7</accession>
<evidence type="ECO:0000256" key="2">
    <source>
        <dbReference type="SAM" id="SignalP"/>
    </source>
</evidence>
<feature type="region of interest" description="Disordered" evidence="1">
    <location>
        <begin position="122"/>
        <end position="144"/>
    </location>
</feature>
<gene>
    <name evidence="3" type="ORF">SAMN05216296_0860</name>
</gene>
<evidence type="ECO:0000256" key="1">
    <source>
        <dbReference type="SAM" id="MobiDB-lite"/>
    </source>
</evidence>
<proteinExistence type="predicted"/>
<evidence type="ECO:0000313" key="4">
    <source>
        <dbReference type="Proteomes" id="UP000243232"/>
    </source>
</evidence>
<sequence length="144" mass="14237">MMTRTFTSLSLLLALTCTQAYADQATYEGLKAAGVKLTGQQAQEVAEAETEALPEVIASLVAANPAAAPTIVATAVCTAPDQAQTIPPAAVSELPEQAEAINAEVALGCPAFADDEVLGRGLAAPTSSIPSGGGAGGGELASPN</sequence>
<organism evidence="3 4">
    <name type="scientific">Pseudomonas pohangensis</name>
    <dbReference type="NCBI Taxonomy" id="364197"/>
    <lineage>
        <taxon>Bacteria</taxon>
        <taxon>Pseudomonadati</taxon>
        <taxon>Pseudomonadota</taxon>
        <taxon>Gammaproteobacteria</taxon>
        <taxon>Pseudomonadales</taxon>
        <taxon>Pseudomonadaceae</taxon>
        <taxon>Pseudomonas</taxon>
    </lineage>
</organism>
<feature type="chain" id="PRO_5009273102" evidence="2">
    <location>
        <begin position="23"/>
        <end position="144"/>
    </location>
</feature>
<dbReference type="Proteomes" id="UP000243232">
    <property type="component" value="Chromosome I"/>
</dbReference>
<dbReference type="RefSeq" id="WP_157718781.1">
    <property type="nucleotide sequence ID" value="NZ_LT629785.1"/>
</dbReference>
<protein>
    <submittedName>
        <fullName evidence="3">Uncharacterized protein</fullName>
    </submittedName>
</protein>
<keyword evidence="2" id="KW-0732">Signal</keyword>
<feature type="compositionally biased region" description="Gly residues" evidence="1">
    <location>
        <begin position="131"/>
        <end position="144"/>
    </location>
</feature>
<name>A0A1H2EKJ7_9PSED</name>
<reference evidence="4" key="1">
    <citation type="submission" date="2016-10" db="EMBL/GenBank/DDBJ databases">
        <authorList>
            <person name="Varghese N."/>
            <person name="Submissions S."/>
        </authorList>
    </citation>
    <scope>NUCLEOTIDE SEQUENCE [LARGE SCALE GENOMIC DNA]</scope>
    <source>
        <strain evidence="4">DSM 17875</strain>
    </source>
</reference>
<keyword evidence="4" id="KW-1185">Reference proteome</keyword>
<evidence type="ECO:0000313" key="3">
    <source>
        <dbReference type="EMBL" id="SDT95483.1"/>
    </source>
</evidence>